<dbReference type="AlphaFoldDB" id="A0AA96WX50"/>
<reference evidence="2" key="1">
    <citation type="journal article" date="2023" name="Plants (Basel)">
        <title>Genomic Analysis of Leptolyngbya boryana CZ1 Reveals Efficient Carbon Fixation Modules.</title>
        <authorList>
            <person name="Bai X."/>
            <person name="Wang H."/>
            <person name="Cheng W."/>
            <person name="Wang J."/>
            <person name="Ma M."/>
            <person name="Hu H."/>
            <person name="Song Z."/>
            <person name="Ma H."/>
            <person name="Fan Y."/>
            <person name="Du C."/>
            <person name="Xu J."/>
        </authorList>
    </citation>
    <scope>NUCLEOTIDE SEQUENCE</scope>
    <source>
        <strain evidence="2">CZ1</strain>
    </source>
</reference>
<dbReference type="SUPFAM" id="SSF88723">
    <property type="entry name" value="PIN domain-like"/>
    <property type="match status" value="1"/>
</dbReference>
<dbReference type="Pfam" id="PF01850">
    <property type="entry name" value="PIN"/>
    <property type="match status" value="1"/>
</dbReference>
<dbReference type="EMBL" id="CP130144">
    <property type="protein sequence ID" value="WNZ47521.1"/>
    <property type="molecule type" value="Genomic_DNA"/>
</dbReference>
<dbReference type="InterPro" id="IPR002716">
    <property type="entry name" value="PIN_dom"/>
</dbReference>
<evidence type="ECO:0000259" key="1">
    <source>
        <dbReference type="Pfam" id="PF01850"/>
    </source>
</evidence>
<evidence type="ECO:0000313" key="2">
    <source>
        <dbReference type="EMBL" id="WNZ47521.1"/>
    </source>
</evidence>
<dbReference type="CDD" id="cd09854">
    <property type="entry name" value="PIN_VapC-like"/>
    <property type="match status" value="1"/>
</dbReference>
<dbReference type="InterPro" id="IPR029060">
    <property type="entry name" value="PIN-like_dom_sf"/>
</dbReference>
<accession>A0AA96WX50</accession>
<reference evidence="2" key="2">
    <citation type="submission" date="2023-07" db="EMBL/GenBank/DDBJ databases">
        <authorList>
            <person name="Bai X.-H."/>
            <person name="Wang H.-H."/>
            <person name="Wang J."/>
            <person name="Ma M.-Y."/>
            <person name="Hu H.-H."/>
            <person name="Song Z.-L."/>
            <person name="Ma H.-G."/>
            <person name="Fan Y."/>
            <person name="Du C.-Y."/>
            <person name="Xu J.-C."/>
        </authorList>
    </citation>
    <scope>NUCLEOTIDE SEQUENCE</scope>
    <source>
        <strain evidence="2">CZ1</strain>
    </source>
</reference>
<proteinExistence type="predicted"/>
<dbReference type="RefSeq" id="WP_316428169.1">
    <property type="nucleotide sequence ID" value="NZ_CP130144.1"/>
</dbReference>
<sequence>MAINYTIRAEVVDLRNDSPTPGDIFLVDTNIWYWITYPPASTSAQPYQIAHYPSYISSAVSVGSKLHYCGLTLAELTSLIERSEQRLSAYSTLKPKEYRHNYAAERRKVVREVQAAWGLVTASYSGQLDLVIDASTSNAAFNRFQTQLLDGYDLFLLETMQQQGITQIITDDGDYVTVPDIKVFSANQNVINAAASQGKLLAR</sequence>
<name>A0AA96WX50_LEPBY</name>
<protein>
    <submittedName>
        <fullName evidence="2">PIN domain-containing protein</fullName>
    </submittedName>
</protein>
<gene>
    <name evidence="2" type="ORF">Q2T42_06715</name>
</gene>
<feature type="domain" description="PIN" evidence="1">
    <location>
        <begin position="26"/>
        <end position="177"/>
    </location>
</feature>
<organism evidence="2">
    <name type="scientific">Leptolyngbya boryana CZ1</name>
    <dbReference type="NCBI Taxonomy" id="3060204"/>
    <lineage>
        <taxon>Bacteria</taxon>
        <taxon>Bacillati</taxon>
        <taxon>Cyanobacteriota</taxon>
        <taxon>Cyanophyceae</taxon>
        <taxon>Leptolyngbyales</taxon>
        <taxon>Leptolyngbyaceae</taxon>
        <taxon>Leptolyngbya group</taxon>
        <taxon>Leptolyngbya</taxon>
    </lineage>
</organism>